<keyword evidence="3 10" id="KW-0237">DNA synthesis</keyword>
<dbReference type="InterPro" id="IPR027417">
    <property type="entry name" value="P-loop_NTPase"/>
</dbReference>
<evidence type="ECO:0000256" key="6">
    <source>
        <dbReference type="ARBA" id="ARBA00022777"/>
    </source>
</evidence>
<dbReference type="GO" id="GO:0005524">
    <property type="term" value="F:ATP binding"/>
    <property type="evidence" value="ECO:0007669"/>
    <property type="project" value="UniProtKB-KW"/>
</dbReference>
<reference evidence="12 13" key="1">
    <citation type="submission" date="2017-09" db="EMBL/GenBank/DDBJ databases">
        <title>Large-scale bioinformatics analysis of Bacillus genomes uncovers conserved roles of natural products in bacterial physiology.</title>
        <authorList>
            <consortium name="Agbiome Team Llc"/>
            <person name="Bleich R.M."/>
            <person name="Grubbs K.J."/>
            <person name="Santa Maria K.C."/>
            <person name="Allen S.E."/>
            <person name="Farag S."/>
            <person name="Shank E.A."/>
            <person name="Bowers A."/>
        </authorList>
    </citation>
    <scope>NUCLEOTIDE SEQUENCE [LARGE SCALE GENOMIC DNA]</scope>
    <source>
        <strain evidence="12 13">AFS094940</strain>
    </source>
</reference>
<dbReference type="GO" id="GO:0005829">
    <property type="term" value="C:cytosol"/>
    <property type="evidence" value="ECO:0007669"/>
    <property type="project" value="TreeGrafter"/>
</dbReference>
<evidence type="ECO:0000313" key="12">
    <source>
        <dbReference type="EMBL" id="PED16356.1"/>
    </source>
</evidence>
<evidence type="ECO:0000256" key="4">
    <source>
        <dbReference type="ARBA" id="ARBA00022679"/>
    </source>
</evidence>
<keyword evidence="5 10" id="KW-0547">Nucleotide-binding</keyword>
<keyword evidence="7 10" id="KW-0067">ATP-binding</keyword>
<evidence type="ECO:0000256" key="9">
    <source>
        <dbReference type="PIRSR" id="PIRSR035805-2"/>
    </source>
</evidence>
<dbReference type="Proteomes" id="UP000220127">
    <property type="component" value="Unassembled WGS sequence"/>
</dbReference>
<evidence type="ECO:0000256" key="5">
    <source>
        <dbReference type="ARBA" id="ARBA00022741"/>
    </source>
</evidence>
<evidence type="ECO:0000256" key="3">
    <source>
        <dbReference type="ARBA" id="ARBA00022634"/>
    </source>
</evidence>
<dbReference type="Pfam" id="PF00265">
    <property type="entry name" value="TK"/>
    <property type="match status" value="1"/>
</dbReference>
<dbReference type="GO" id="GO:0071897">
    <property type="term" value="P:DNA biosynthetic process"/>
    <property type="evidence" value="ECO:0007669"/>
    <property type="project" value="UniProtKB-KW"/>
</dbReference>
<name>A0A9X6U4M3_BACTU</name>
<dbReference type="PIRSF" id="PIRSF035805">
    <property type="entry name" value="TK_cell"/>
    <property type="match status" value="1"/>
</dbReference>
<dbReference type="GO" id="GO:0046104">
    <property type="term" value="P:thymidine metabolic process"/>
    <property type="evidence" value="ECO:0007669"/>
    <property type="project" value="TreeGrafter"/>
</dbReference>
<keyword evidence="6 10" id="KW-0418">Kinase</keyword>
<dbReference type="AlphaFoldDB" id="A0A9X6U4M3"/>
<accession>A0A9X6U4M3</accession>
<evidence type="ECO:0000256" key="1">
    <source>
        <dbReference type="ARBA" id="ARBA00007587"/>
    </source>
</evidence>
<comment type="caution">
    <text evidence="12">The sequence shown here is derived from an EMBL/GenBank/DDBJ whole genome shotgun (WGS) entry which is preliminary data.</text>
</comment>
<feature type="binding site" evidence="9">
    <location>
        <begin position="168"/>
        <end position="171"/>
    </location>
    <ligand>
        <name>substrate</name>
    </ligand>
</feature>
<dbReference type="InterPro" id="IPR020633">
    <property type="entry name" value="Thymidine_kinase_CS"/>
</dbReference>
<dbReference type="EC" id="2.7.1.21" evidence="2 10"/>
<evidence type="ECO:0000256" key="11">
    <source>
        <dbReference type="RuleBase" id="RU004165"/>
    </source>
</evidence>
<dbReference type="RefSeq" id="WP_097876957.1">
    <property type="nucleotide sequence ID" value="NZ_NUIV01000047.1"/>
</dbReference>
<protein>
    <recommendedName>
        <fullName evidence="2 10">Thymidine kinase</fullName>
        <ecNumber evidence="2 10">2.7.1.21</ecNumber>
    </recommendedName>
</protein>
<dbReference type="SUPFAM" id="SSF52540">
    <property type="entry name" value="P-loop containing nucleoside triphosphate hydrolases"/>
    <property type="match status" value="1"/>
</dbReference>
<evidence type="ECO:0000256" key="7">
    <source>
        <dbReference type="ARBA" id="ARBA00022840"/>
    </source>
</evidence>
<sequence>MGKVYFYFSTMNGQKSAHAIMKIFSFRQQNKECLVFKPKSDTRDGAYIKSRALNTKIPATMVGEDEKNKMYDLVRGLKCSYVFIDEVQFFSKEKIEELVRIADELDINIFCYGLLTDFRGVLFEGSKRLIECADSIREIVNSCPLCEKKATRNMRLLGGVPTFEGEVIQIGYEESYKAVCRKCFNQFKKIHGGAA</sequence>
<comment type="similarity">
    <text evidence="1 11">Belongs to the thymidine kinase family.</text>
</comment>
<dbReference type="GO" id="GO:0004797">
    <property type="term" value="F:thymidine kinase activity"/>
    <property type="evidence" value="ECO:0007669"/>
    <property type="project" value="UniProtKB-EC"/>
</dbReference>
<dbReference type="Gene3D" id="3.30.60.20">
    <property type="match status" value="1"/>
</dbReference>
<dbReference type="PANTHER" id="PTHR11441:SF0">
    <property type="entry name" value="THYMIDINE KINASE, CYTOSOLIC"/>
    <property type="match status" value="1"/>
</dbReference>
<dbReference type="SUPFAM" id="SSF57716">
    <property type="entry name" value="Glucocorticoid receptor-like (DNA-binding domain)"/>
    <property type="match status" value="1"/>
</dbReference>
<dbReference type="InterPro" id="IPR001267">
    <property type="entry name" value="Thymidine_kinase"/>
</dbReference>
<dbReference type="Gene3D" id="3.40.50.300">
    <property type="entry name" value="P-loop containing nucleotide triphosphate hydrolases"/>
    <property type="match status" value="1"/>
</dbReference>
<comment type="catalytic activity">
    <reaction evidence="10">
        <text>thymidine + ATP = dTMP + ADP + H(+)</text>
        <dbReference type="Rhea" id="RHEA:19129"/>
        <dbReference type="ChEBI" id="CHEBI:15378"/>
        <dbReference type="ChEBI" id="CHEBI:17748"/>
        <dbReference type="ChEBI" id="CHEBI:30616"/>
        <dbReference type="ChEBI" id="CHEBI:63528"/>
        <dbReference type="ChEBI" id="CHEBI:456216"/>
        <dbReference type="EC" id="2.7.1.21"/>
    </reaction>
</comment>
<dbReference type="EMBL" id="NVMD01000002">
    <property type="protein sequence ID" value="PED16356.1"/>
    <property type="molecule type" value="Genomic_DNA"/>
</dbReference>
<dbReference type="PANTHER" id="PTHR11441">
    <property type="entry name" value="THYMIDINE KINASE"/>
    <property type="match status" value="1"/>
</dbReference>
<evidence type="ECO:0000313" key="13">
    <source>
        <dbReference type="Proteomes" id="UP000220127"/>
    </source>
</evidence>
<organism evidence="12 13">
    <name type="scientific">Bacillus thuringiensis</name>
    <dbReference type="NCBI Taxonomy" id="1428"/>
    <lineage>
        <taxon>Bacteria</taxon>
        <taxon>Bacillati</taxon>
        <taxon>Bacillota</taxon>
        <taxon>Bacilli</taxon>
        <taxon>Bacillales</taxon>
        <taxon>Bacillaceae</taxon>
        <taxon>Bacillus</taxon>
        <taxon>Bacillus cereus group</taxon>
    </lineage>
</organism>
<dbReference type="PROSITE" id="PS00603">
    <property type="entry name" value="TK_CELLULAR_TYPE"/>
    <property type="match status" value="1"/>
</dbReference>
<proteinExistence type="inferred from homology"/>
<evidence type="ECO:0000256" key="2">
    <source>
        <dbReference type="ARBA" id="ARBA00012118"/>
    </source>
</evidence>
<evidence type="ECO:0000256" key="8">
    <source>
        <dbReference type="PIRSR" id="PIRSR035805-1"/>
    </source>
</evidence>
<feature type="binding site" evidence="9">
    <location>
        <position position="176"/>
    </location>
    <ligand>
        <name>substrate</name>
    </ligand>
</feature>
<evidence type="ECO:0000256" key="10">
    <source>
        <dbReference type="RuleBase" id="RU000544"/>
    </source>
</evidence>
<keyword evidence="4 10" id="KW-0808">Transferase</keyword>
<feature type="active site" description="Proton acceptor" evidence="8">
    <location>
        <position position="86"/>
    </location>
</feature>
<gene>
    <name evidence="12" type="ORF">CON01_00470</name>
</gene>